<comment type="catalytic activity">
    <reaction evidence="1">
        <text>ATP + protein L-histidine = ADP + protein N-phospho-L-histidine.</text>
        <dbReference type="EC" id="2.7.13.3"/>
    </reaction>
</comment>
<keyword evidence="18" id="KW-1185">Reference proteome</keyword>
<sequence length="802" mass="86643">MLAAFRRLPIRHKLMAMMLLTSGSVLALAMLAMVINEAFTLKRSTRDQLSTLAAVIASGSGQALALDDPLAAFEALRALEHKGNIISAQLRTEDGRVFAEYRRPGEPPPPAFELLPGATRRVLETDGHLYVVEQVRVEWNTVGTLQIGADDAELRASLGRYSVILLVMMLTTLSIAVFIASRLQRVISEPILQLRAAARRVAGQGDYSVRVPASTDDELGTLVEDFNDMLDQIQSRDAELARYNARLAEEVDSRTRELSRVNTELFARVDDLRAEKERAEAASHAKSRFLANVSHEIRTPMNGILGMAELLGQTTLDQRQAHLLDMISRSGRSLLAIINDILDLSRIEAGKLTLEEEDFDLRERIEHTVELFAEAVRQRGLELVLSVAPHVPTAVCGDPGRLAQVLGNLIGNAVKFTPQGEIVVRVDALAGAGDSVTLGFEVSDTGIGIAEADQARIFDAFTQTDDSITRRHDGTGLGLTIARQLAERMGGQMGLTSQPGRGSTFWFTVQVQRADALVPVRDTPLAGVRVLLVGMPASQREALHNMLAPWGVIDRAEPGAAPALAAIAESRAQGLPWQALIVNDVLPDLGALDFIHHPASAGLPKILLLAAHTGPLPASALAGCRVLERPVRARRLHRALVRCLEHEAAPADVQQAQTAAAAPATGLRVLLAEDNPINEEVARSMLEGLGCQVRSVADGHEAVAAYISDRFDAVFMDGQMPVLDGLAATRAIRDVERREGRAHTPVIALTAHAVTGDRERYLASGMDDYVSKPFKASELAAALARCRAGQRTAKVRGLGQRA</sequence>
<dbReference type="InterPro" id="IPR001789">
    <property type="entry name" value="Sig_transdc_resp-reg_receiver"/>
</dbReference>
<keyword evidence="4 12" id="KW-0597">Phosphoprotein</keyword>
<dbReference type="InterPro" id="IPR004358">
    <property type="entry name" value="Sig_transdc_His_kin-like_C"/>
</dbReference>
<feature type="modified residue" description="4-aspartylphosphate" evidence="12">
    <location>
        <position position="717"/>
    </location>
</feature>
<dbReference type="Pfam" id="PF00672">
    <property type="entry name" value="HAMP"/>
    <property type="match status" value="1"/>
</dbReference>
<comment type="caution">
    <text evidence="17">The sequence shown here is derived from an EMBL/GenBank/DDBJ whole genome shotgun (WGS) entry which is preliminary data.</text>
</comment>
<dbReference type="InterPro" id="IPR005467">
    <property type="entry name" value="His_kinase_dom"/>
</dbReference>
<dbReference type="SMART" id="SM00388">
    <property type="entry name" value="HisKA"/>
    <property type="match status" value="1"/>
</dbReference>
<evidence type="ECO:0000256" key="10">
    <source>
        <dbReference type="ARBA" id="ARBA00064003"/>
    </source>
</evidence>
<dbReference type="InterPro" id="IPR003594">
    <property type="entry name" value="HATPase_dom"/>
</dbReference>
<dbReference type="Gene3D" id="3.40.50.2300">
    <property type="match status" value="1"/>
</dbReference>
<dbReference type="Gene3D" id="3.30.565.10">
    <property type="entry name" value="Histidine kinase-like ATPase, C-terminal domain"/>
    <property type="match status" value="1"/>
</dbReference>
<evidence type="ECO:0000256" key="7">
    <source>
        <dbReference type="ARBA" id="ARBA00022777"/>
    </source>
</evidence>
<feature type="transmembrane region" description="Helical" evidence="13">
    <location>
        <begin position="161"/>
        <end position="180"/>
    </location>
</feature>
<evidence type="ECO:0000313" key="17">
    <source>
        <dbReference type="EMBL" id="TCO77332.1"/>
    </source>
</evidence>
<keyword evidence="13" id="KW-1133">Transmembrane helix</keyword>
<dbReference type="AlphaFoldDB" id="A0A4R2KWF1"/>
<dbReference type="Pfam" id="PF02518">
    <property type="entry name" value="HATPase_c"/>
    <property type="match status" value="1"/>
</dbReference>
<dbReference type="EMBL" id="SLWY01000026">
    <property type="protein sequence ID" value="TCO77332.1"/>
    <property type="molecule type" value="Genomic_DNA"/>
</dbReference>
<dbReference type="Pfam" id="PF17152">
    <property type="entry name" value="CHASE8"/>
    <property type="match status" value="1"/>
</dbReference>
<dbReference type="SUPFAM" id="SSF47384">
    <property type="entry name" value="Homodimeric domain of signal transducing histidine kinase"/>
    <property type="match status" value="1"/>
</dbReference>
<keyword evidence="7 17" id="KW-0418">Kinase</keyword>
<dbReference type="FunFam" id="1.10.287.130:FF:000002">
    <property type="entry name" value="Two-component osmosensing histidine kinase"/>
    <property type="match status" value="1"/>
</dbReference>
<dbReference type="PANTHER" id="PTHR45339">
    <property type="entry name" value="HYBRID SIGNAL TRANSDUCTION HISTIDINE KINASE J"/>
    <property type="match status" value="1"/>
</dbReference>
<evidence type="ECO:0000256" key="13">
    <source>
        <dbReference type="SAM" id="Phobius"/>
    </source>
</evidence>
<evidence type="ECO:0000256" key="2">
    <source>
        <dbReference type="ARBA" id="ARBA00004370"/>
    </source>
</evidence>
<evidence type="ECO:0000256" key="1">
    <source>
        <dbReference type="ARBA" id="ARBA00000085"/>
    </source>
</evidence>
<dbReference type="GO" id="GO:0016020">
    <property type="term" value="C:membrane"/>
    <property type="evidence" value="ECO:0007669"/>
    <property type="project" value="UniProtKB-SubCell"/>
</dbReference>
<dbReference type="CDD" id="cd17546">
    <property type="entry name" value="REC_hyHK_CKI1_RcsC-like"/>
    <property type="match status" value="1"/>
</dbReference>
<evidence type="ECO:0000256" key="3">
    <source>
        <dbReference type="ARBA" id="ARBA00012438"/>
    </source>
</evidence>
<dbReference type="Proteomes" id="UP000295765">
    <property type="component" value="Unassembled WGS sequence"/>
</dbReference>
<comment type="subcellular location">
    <subcellularLocation>
        <location evidence="2">Membrane</location>
    </subcellularLocation>
</comment>
<protein>
    <recommendedName>
        <fullName evidence="11">Sensory/regulatory protein RpfC</fullName>
        <ecNumber evidence="3">2.7.13.3</ecNumber>
    </recommendedName>
</protein>
<feature type="domain" description="Histidine kinase" evidence="14">
    <location>
        <begin position="292"/>
        <end position="513"/>
    </location>
</feature>
<evidence type="ECO:0000256" key="11">
    <source>
        <dbReference type="ARBA" id="ARBA00068150"/>
    </source>
</evidence>
<dbReference type="InterPro" id="IPR033417">
    <property type="entry name" value="CHASE8"/>
</dbReference>
<keyword evidence="5" id="KW-0808">Transferase</keyword>
<evidence type="ECO:0000256" key="8">
    <source>
        <dbReference type="ARBA" id="ARBA00022840"/>
    </source>
</evidence>
<gene>
    <name evidence="17" type="ORF">EV699_12618</name>
</gene>
<dbReference type="InterPro" id="IPR036097">
    <property type="entry name" value="HisK_dim/P_sf"/>
</dbReference>
<dbReference type="Gene3D" id="6.10.340.10">
    <property type="match status" value="1"/>
</dbReference>
<dbReference type="SUPFAM" id="SSF55874">
    <property type="entry name" value="ATPase domain of HSP90 chaperone/DNA topoisomerase II/histidine kinase"/>
    <property type="match status" value="1"/>
</dbReference>
<keyword evidence="6" id="KW-0547">Nucleotide-binding</keyword>
<dbReference type="SUPFAM" id="SSF52172">
    <property type="entry name" value="CheY-like"/>
    <property type="match status" value="2"/>
</dbReference>
<dbReference type="PROSITE" id="PS50110">
    <property type="entry name" value="RESPONSE_REGULATORY"/>
    <property type="match status" value="1"/>
</dbReference>
<evidence type="ECO:0000259" key="16">
    <source>
        <dbReference type="PROSITE" id="PS50885"/>
    </source>
</evidence>
<dbReference type="RefSeq" id="WP_165904202.1">
    <property type="nucleotide sequence ID" value="NZ_SLWY01000026.1"/>
</dbReference>
<dbReference type="EC" id="2.7.13.3" evidence="3"/>
<dbReference type="GO" id="GO:0000155">
    <property type="term" value="F:phosphorelay sensor kinase activity"/>
    <property type="evidence" value="ECO:0007669"/>
    <property type="project" value="InterPro"/>
</dbReference>
<dbReference type="CDD" id="cd00082">
    <property type="entry name" value="HisKA"/>
    <property type="match status" value="1"/>
</dbReference>
<evidence type="ECO:0000256" key="9">
    <source>
        <dbReference type="ARBA" id="ARBA00023012"/>
    </source>
</evidence>
<organism evidence="17 18">
    <name type="scientific">Plasticicumulans lactativorans</name>
    <dbReference type="NCBI Taxonomy" id="1133106"/>
    <lineage>
        <taxon>Bacteria</taxon>
        <taxon>Pseudomonadati</taxon>
        <taxon>Pseudomonadota</taxon>
        <taxon>Gammaproteobacteria</taxon>
        <taxon>Candidatus Competibacteraceae</taxon>
        <taxon>Plasticicumulans</taxon>
    </lineage>
</organism>
<evidence type="ECO:0000259" key="15">
    <source>
        <dbReference type="PROSITE" id="PS50110"/>
    </source>
</evidence>
<dbReference type="InterPro" id="IPR011006">
    <property type="entry name" value="CheY-like_superfamily"/>
</dbReference>
<evidence type="ECO:0000256" key="4">
    <source>
        <dbReference type="ARBA" id="ARBA00022553"/>
    </source>
</evidence>
<evidence type="ECO:0000256" key="6">
    <source>
        <dbReference type="ARBA" id="ARBA00022741"/>
    </source>
</evidence>
<evidence type="ECO:0000256" key="5">
    <source>
        <dbReference type="ARBA" id="ARBA00022679"/>
    </source>
</evidence>
<dbReference type="FunFam" id="3.30.565.10:FF:000010">
    <property type="entry name" value="Sensor histidine kinase RcsC"/>
    <property type="match status" value="1"/>
</dbReference>
<keyword evidence="9" id="KW-0902">Two-component regulatory system</keyword>
<comment type="subunit">
    <text evidence="10">At low DSF concentrations, interacts with RpfF.</text>
</comment>
<dbReference type="Pfam" id="PF00072">
    <property type="entry name" value="Response_reg"/>
    <property type="match status" value="1"/>
</dbReference>
<dbReference type="CDD" id="cd06225">
    <property type="entry name" value="HAMP"/>
    <property type="match status" value="1"/>
</dbReference>
<reference evidence="17 18" key="1">
    <citation type="submission" date="2019-03" db="EMBL/GenBank/DDBJ databases">
        <title>Genomic Encyclopedia of Type Strains, Phase IV (KMG-IV): sequencing the most valuable type-strain genomes for metagenomic binning, comparative biology and taxonomic classification.</title>
        <authorList>
            <person name="Goeker M."/>
        </authorList>
    </citation>
    <scope>NUCLEOTIDE SEQUENCE [LARGE SCALE GENOMIC DNA]</scope>
    <source>
        <strain evidence="17 18">DSM 25287</strain>
    </source>
</reference>
<evidence type="ECO:0000256" key="12">
    <source>
        <dbReference type="PROSITE-ProRule" id="PRU00169"/>
    </source>
</evidence>
<dbReference type="PROSITE" id="PS50885">
    <property type="entry name" value="HAMP"/>
    <property type="match status" value="1"/>
</dbReference>
<dbReference type="SMART" id="SM00387">
    <property type="entry name" value="HATPase_c"/>
    <property type="match status" value="1"/>
</dbReference>
<proteinExistence type="predicted"/>
<dbReference type="Pfam" id="PF00512">
    <property type="entry name" value="HisKA"/>
    <property type="match status" value="1"/>
</dbReference>
<keyword evidence="13" id="KW-0472">Membrane</keyword>
<dbReference type="PROSITE" id="PS50109">
    <property type="entry name" value="HIS_KIN"/>
    <property type="match status" value="1"/>
</dbReference>
<evidence type="ECO:0000313" key="18">
    <source>
        <dbReference type="Proteomes" id="UP000295765"/>
    </source>
</evidence>
<dbReference type="Gene3D" id="1.10.287.130">
    <property type="match status" value="1"/>
</dbReference>
<name>A0A4R2KWF1_9GAMM</name>
<keyword evidence="8" id="KW-0067">ATP-binding</keyword>
<dbReference type="InterPro" id="IPR003661">
    <property type="entry name" value="HisK_dim/P_dom"/>
</dbReference>
<dbReference type="SMART" id="SM00304">
    <property type="entry name" value="HAMP"/>
    <property type="match status" value="1"/>
</dbReference>
<dbReference type="InterPro" id="IPR003660">
    <property type="entry name" value="HAMP_dom"/>
</dbReference>
<dbReference type="SMART" id="SM00448">
    <property type="entry name" value="REC"/>
    <property type="match status" value="1"/>
</dbReference>
<dbReference type="GO" id="GO:0005524">
    <property type="term" value="F:ATP binding"/>
    <property type="evidence" value="ECO:0007669"/>
    <property type="project" value="UniProtKB-KW"/>
</dbReference>
<feature type="domain" description="HAMP" evidence="16">
    <location>
        <begin position="185"/>
        <end position="238"/>
    </location>
</feature>
<keyword evidence="13" id="KW-0812">Transmembrane</keyword>
<dbReference type="CDD" id="cd16922">
    <property type="entry name" value="HATPase_EvgS-ArcB-TorS-like"/>
    <property type="match status" value="1"/>
</dbReference>
<dbReference type="InterPro" id="IPR036890">
    <property type="entry name" value="HATPase_C_sf"/>
</dbReference>
<dbReference type="PANTHER" id="PTHR45339:SF5">
    <property type="entry name" value="HISTIDINE KINASE"/>
    <property type="match status" value="1"/>
</dbReference>
<dbReference type="SUPFAM" id="SSF158472">
    <property type="entry name" value="HAMP domain-like"/>
    <property type="match status" value="1"/>
</dbReference>
<dbReference type="PRINTS" id="PR00344">
    <property type="entry name" value="BCTRLSENSOR"/>
</dbReference>
<evidence type="ECO:0000259" key="14">
    <source>
        <dbReference type="PROSITE" id="PS50109"/>
    </source>
</evidence>
<accession>A0A4R2KWF1</accession>
<feature type="domain" description="Response regulatory" evidence="15">
    <location>
        <begin position="668"/>
        <end position="787"/>
    </location>
</feature>